<organism evidence="1 2">
    <name type="scientific">Paenibacillus psychroresistens</name>
    <dbReference type="NCBI Taxonomy" id="1778678"/>
    <lineage>
        <taxon>Bacteria</taxon>
        <taxon>Bacillati</taxon>
        <taxon>Bacillota</taxon>
        <taxon>Bacilli</taxon>
        <taxon>Bacillales</taxon>
        <taxon>Paenibacillaceae</taxon>
        <taxon>Paenibacillus</taxon>
    </lineage>
</organism>
<dbReference type="RefSeq" id="WP_155698785.1">
    <property type="nucleotide sequence ID" value="NZ_CP034235.1"/>
</dbReference>
<dbReference type="KEGG" id="ppsc:EHS13_02140"/>
<evidence type="ECO:0000313" key="2">
    <source>
        <dbReference type="Proteomes" id="UP000426246"/>
    </source>
</evidence>
<reference evidence="2" key="1">
    <citation type="submission" date="2018-11" db="EMBL/GenBank/DDBJ databases">
        <title>Complete genome sequence of Paenibacillus sp. ML311-T8.</title>
        <authorList>
            <person name="Nam Y.-D."/>
            <person name="Kang J."/>
            <person name="Chung W.-H."/>
            <person name="Park Y.S."/>
        </authorList>
    </citation>
    <scope>NUCLEOTIDE SEQUENCE [LARGE SCALE GENOMIC DNA]</scope>
    <source>
        <strain evidence="2">ML311-T8</strain>
    </source>
</reference>
<name>A0A6B8RCS7_9BACL</name>
<evidence type="ECO:0000313" key="1">
    <source>
        <dbReference type="EMBL" id="QGQ93787.1"/>
    </source>
</evidence>
<sequence>MVREIPVQGPFVVGYAHNELFGSTKYPQKYDGEIVKDISSAFFFKNEEALNYAQEGYTVFAVEATFNFKWSNFAQMYLNANSKERIC</sequence>
<dbReference type="EMBL" id="CP034235">
    <property type="protein sequence ID" value="QGQ93787.1"/>
    <property type="molecule type" value="Genomic_DNA"/>
</dbReference>
<accession>A0A6B8RCS7</accession>
<dbReference type="Proteomes" id="UP000426246">
    <property type="component" value="Chromosome"/>
</dbReference>
<protein>
    <submittedName>
        <fullName evidence="1">Uncharacterized protein</fullName>
    </submittedName>
</protein>
<gene>
    <name evidence="1" type="ORF">EHS13_02140</name>
</gene>
<proteinExistence type="predicted"/>
<dbReference type="AlphaFoldDB" id="A0A6B8RCS7"/>
<keyword evidence="2" id="KW-1185">Reference proteome</keyword>